<dbReference type="PANTHER" id="PTHR37685:SF1">
    <property type="entry name" value="GEO11136P1-RELATED"/>
    <property type="match status" value="1"/>
</dbReference>
<dbReference type="AlphaFoldDB" id="A0AAN8P712"/>
<feature type="signal peptide" evidence="1">
    <location>
        <begin position="1"/>
        <end position="17"/>
    </location>
</feature>
<proteinExistence type="predicted"/>
<dbReference type="InterPro" id="IPR031734">
    <property type="entry name" value="MBF2"/>
</dbReference>
<protein>
    <submittedName>
        <fullName evidence="2">Uncharacterized protein</fullName>
    </submittedName>
</protein>
<dbReference type="PANTHER" id="PTHR37685">
    <property type="entry name" value="GEO11136P1-RELATED"/>
    <property type="match status" value="1"/>
</dbReference>
<accession>A0AAN8P712</accession>
<dbReference type="EMBL" id="JAWJWE010000002">
    <property type="protein sequence ID" value="KAK6642353.1"/>
    <property type="molecule type" value="Genomic_DNA"/>
</dbReference>
<gene>
    <name evidence="2" type="ORF">RUM43_003854</name>
</gene>
<comment type="caution">
    <text evidence="2">The sequence shown here is derived from an EMBL/GenBank/DDBJ whole genome shotgun (WGS) entry which is preliminary data.</text>
</comment>
<keyword evidence="1" id="KW-0732">Signal</keyword>
<feature type="chain" id="PRO_5042977828" evidence="1">
    <location>
        <begin position="18"/>
        <end position="192"/>
    </location>
</feature>
<name>A0AAN8P712_POLSC</name>
<organism evidence="2 3">
    <name type="scientific">Polyplax serrata</name>
    <name type="common">Common mouse louse</name>
    <dbReference type="NCBI Taxonomy" id="468196"/>
    <lineage>
        <taxon>Eukaryota</taxon>
        <taxon>Metazoa</taxon>
        <taxon>Ecdysozoa</taxon>
        <taxon>Arthropoda</taxon>
        <taxon>Hexapoda</taxon>
        <taxon>Insecta</taxon>
        <taxon>Pterygota</taxon>
        <taxon>Neoptera</taxon>
        <taxon>Paraneoptera</taxon>
        <taxon>Psocodea</taxon>
        <taxon>Troctomorpha</taxon>
        <taxon>Phthiraptera</taxon>
        <taxon>Anoplura</taxon>
        <taxon>Polyplacidae</taxon>
        <taxon>Polyplax</taxon>
    </lineage>
</organism>
<dbReference type="Proteomes" id="UP001372834">
    <property type="component" value="Unassembled WGS sequence"/>
</dbReference>
<evidence type="ECO:0000313" key="2">
    <source>
        <dbReference type="EMBL" id="KAK6642353.1"/>
    </source>
</evidence>
<evidence type="ECO:0000256" key="1">
    <source>
        <dbReference type="SAM" id="SignalP"/>
    </source>
</evidence>
<sequence length="192" mass="21204">MLKYLFCVLFLTVAVSATFAPQIRRLPTLSPKSVPHPVPVRIEPVALPVYKRPIPLPVQRGPIALPLEQGFPPEPIPVKAVHILNNTTNVTKSDFVFGARQEGDDLLLRTKIYKETSFWKNELTKDLTFPPPGSNLKINVTQVLAQDRGVNKTGGSIKIVQGGVGTGNVTLRFSALKKNPINFELEIYGIKK</sequence>
<dbReference type="Pfam" id="PF15868">
    <property type="entry name" value="MBF2"/>
    <property type="match status" value="1"/>
</dbReference>
<reference evidence="2 3" key="1">
    <citation type="submission" date="2023-10" db="EMBL/GenBank/DDBJ databases">
        <title>Genomes of two closely related lineages of the louse Polyplax serrata with different host specificities.</title>
        <authorList>
            <person name="Martinu J."/>
            <person name="Tarabai H."/>
            <person name="Stefka J."/>
            <person name="Hypsa V."/>
        </authorList>
    </citation>
    <scope>NUCLEOTIDE SEQUENCE [LARGE SCALE GENOMIC DNA]</scope>
    <source>
        <strain evidence="2">HR10_N</strain>
    </source>
</reference>
<evidence type="ECO:0000313" key="3">
    <source>
        <dbReference type="Proteomes" id="UP001372834"/>
    </source>
</evidence>